<dbReference type="InterPro" id="IPR027417">
    <property type="entry name" value="P-loop_NTPase"/>
</dbReference>
<evidence type="ECO:0000256" key="5">
    <source>
        <dbReference type="ARBA" id="ARBA00022840"/>
    </source>
</evidence>
<dbReference type="EMBL" id="BARU01017094">
    <property type="protein sequence ID" value="GAH56269.1"/>
    <property type="molecule type" value="Genomic_DNA"/>
</dbReference>
<dbReference type="AlphaFoldDB" id="X1HR03"/>
<dbReference type="SUPFAM" id="SSF52540">
    <property type="entry name" value="P-loop containing nucleoside triphosphate hydrolases"/>
    <property type="match status" value="1"/>
</dbReference>
<evidence type="ECO:0000256" key="1">
    <source>
        <dbReference type="ARBA" id="ARBA00012906"/>
    </source>
</evidence>
<dbReference type="InterPro" id="IPR011994">
    <property type="entry name" value="Cytidylate_kinase_dom"/>
</dbReference>
<keyword evidence="4" id="KW-0418">Kinase</keyword>
<keyword evidence="5" id="KW-0067">ATP-binding</keyword>
<dbReference type="CDD" id="cd02020">
    <property type="entry name" value="CMPK"/>
    <property type="match status" value="1"/>
</dbReference>
<name>X1HR03_9ZZZZ</name>
<organism evidence="9">
    <name type="scientific">marine sediment metagenome</name>
    <dbReference type="NCBI Taxonomy" id="412755"/>
    <lineage>
        <taxon>unclassified sequences</taxon>
        <taxon>metagenomes</taxon>
        <taxon>ecological metagenomes</taxon>
    </lineage>
</organism>
<evidence type="ECO:0000256" key="7">
    <source>
        <dbReference type="ARBA" id="ARBA00048478"/>
    </source>
</evidence>
<accession>X1HR03</accession>
<comment type="caution">
    <text evidence="9">The sequence shown here is derived from an EMBL/GenBank/DDBJ whole genome shotgun (WGS) entry which is preliminary data.</text>
</comment>
<dbReference type="GO" id="GO:0036431">
    <property type="term" value="F:dCMP kinase activity"/>
    <property type="evidence" value="ECO:0007669"/>
    <property type="project" value="InterPro"/>
</dbReference>
<dbReference type="Gene3D" id="3.40.50.300">
    <property type="entry name" value="P-loop containing nucleotide triphosphate hydrolases"/>
    <property type="match status" value="1"/>
</dbReference>
<dbReference type="EC" id="2.7.4.25" evidence="1"/>
<comment type="catalytic activity">
    <reaction evidence="6">
        <text>dCMP + ATP = dCDP + ADP</text>
        <dbReference type="Rhea" id="RHEA:25094"/>
        <dbReference type="ChEBI" id="CHEBI:30616"/>
        <dbReference type="ChEBI" id="CHEBI:57566"/>
        <dbReference type="ChEBI" id="CHEBI:58593"/>
        <dbReference type="ChEBI" id="CHEBI:456216"/>
        <dbReference type="EC" id="2.7.4.25"/>
    </reaction>
</comment>
<evidence type="ECO:0000256" key="4">
    <source>
        <dbReference type="ARBA" id="ARBA00022777"/>
    </source>
</evidence>
<feature type="domain" description="Cytidylate kinase" evidence="8">
    <location>
        <begin position="1"/>
        <end position="87"/>
    </location>
</feature>
<comment type="catalytic activity">
    <reaction evidence="7">
        <text>CMP + ATP = CDP + ADP</text>
        <dbReference type="Rhea" id="RHEA:11600"/>
        <dbReference type="ChEBI" id="CHEBI:30616"/>
        <dbReference type="ChEBI" id="CHEBI:58069"/>
        <dbReference type="ChEBI" id="CHEBI:60377"/>
        <dbReference type="ChEBI" id="CHEBI:456216"/>
        <dbReference type="EC" id="2.7.4.25"/>
    </reaction>
</comment>
<keyword evidence="3" id="KW-0547">Nucleotide-binding</keyword>
<proteinExistence type="predicted"/>
<dbReference type="GO" id="GO:0005524">
    <property type="term" value="F:ATP binding"/>
    <property type="evidence" value="ECO:0007669"/>
    <property type="project" value="UniProtKB-KW"/>
</dbReference>
<evidence type="ECO:0000313" key="9">
    <source>
        <dbReference type="EMBL" id="GAH56269.1"/>
    </source>
</evidence>
<gene>
    <name evidence="9" type="ORF">S03H2_28381</name>
</gene>
<reference evidence="9" key="1">
    <citation type="journal article" date="2014" name="Front. Microbiol.">
        <title>High frequency of phylogenetically diverse reductive dehalogenase-homologous genes in deep subseafloor sedimentary metagenomes.</title>
        <authorList>
            <person name="Kawai M."/>
            <person name="Futagami T."/>
            <person name="Toyoda A."/>
            <person name="Takaki Y."/>
            <person name="Nishi S."/>
            <person name="Hori S."/>
            <person name="Arai W."/>
            <person name="Tsubouchi T."/>
            <person name="Morono Y."/>
            <person name="Uchiyama I."/>
            <person name="Ito T."/>
            <person name="Fujiyama A."/>
            <person name="Inagaki F."/>
            <person name="Takami H."/>
        </authorList>
    </citation>
    <scope>NUCLEOTIDE SEQUENCE</scope>
    <source>
        <strain evidence="9">Expedition CK06-06</strain>
    </source>
</reference>
<evidence type="ECO:0000256" key="3">
    <source>
        <dbReference type="ARBA" id="ARBA00022741"/>
    </source>
</evidence>
<dbReference type="GO" id="GO:0006139">
    <property type="term" value="P:nucleobase-containing compound metabolic process"/>
    <property type="evidence" value="ECO:0007669"/>
    <property type="project" value="InterPro"/>
</dbReference>
<evidence type="ECO:0000256" key="6">
    <source>
        <dbReference type="ARBA" id="ARBA00047615"/>
    </source>
</evidence>
<keyword evidence="2" id="KW-0808">Transferase</keyword>
<evidence type="ECO:0000259" key="8">
    <source>
        <dbReference type="Pfam" id="PF02224"/>
    </source>
</evidence>
<sequence length="100" mass="11702">MDGRDIGTVVFPEADLKIFMIARAEIRAERRYKELQTKGVDADFEAVKKNIEKRDYIDTNRKISPLKKATDAIVLDNSDMTVQEQMEWFEELLSELNYEN</sequence>
<dbReference type="Pfam" id="PF02224">
    <property type="entry name" value="Cytidylate_kin"/>
    <property type="match status" value="1"/>
</dbReference>
<protein>
    <recommendedName>
        <fullName evidence="1">(d)CMP kinase</fullName>
        <ecNumber evidence="1">2.7.4.25</ecNumber>
    </recommendedName>
</protein>
<evidence type="ECO:0000256" key="2">
    <source>
        <dbReference type="ARBA" id="ARBA00022679"/>
    </source>
</evidence>